<evidence type="ECO:0000313" key="1">
    <source>
        <dbReference type="EMBL" id="SYV97646.1"/>
    </source>
</evidence>
<name>A0A3B0Q4G5_9BACT</name>
<evidence type="ECO:0000313" key="2">
    <source>
        <dbReference type="Proteomes" id="UP000257559"/>
    </source>
</evidence>
<dbReference type="EMBL" id="LS991951">
    <property type="protein sequence ID" value="SYV97646.1"/>
    <property type="molecule type" value="Genomic_DNA"/>
</dbReference>
<keyword evidence="2" id="KW-1185">Reference proteome</keyword>
<organism evidence="1 2">
    <name type="scientific">Mycoplasmopsis edwardii</name>
    <dbReference type="NCBI Taxonomy" id="53558"/>
    <lineage>
        <taxon>Bacteria</taxon>
        <taxon>Bacillati</taxon>
        <taxon>Mycoplasmatota</taxon>
        <taxon>Mycoplasmoidales</taxon>
        <taxon>Metamycoplasmataceae</taxon>
        <taxon>Mycoplasmopsis</taxon>
    </lineage>
</organism>
<accession>A0A3B0Q4G5</accession>
<gene>
    <name evidence="1" type="ORF">NCTC10132_01012</name>
</gene>
<sequence length="69" mass="7511">MLISPLGNDCAIICEVPGIDQYVSITIPPVNNPMYEGINKAANGIEIFLKTYLKKISDVLNPFDLAIST</sequence>
<proteinExistence type="predicted"/>
<reference evidence="2" key="1">
    <citation type="submission" date="2018-06" db="EMBL/GenBank/DDBJ databases">
        <authorList>
            <consortium name="Pathogen Informatics"/>
        </authorList>
    </citation>
    <scope>NUCLEOTIDE SEQUENCE [LARGE SCALE GENOMIC DNA]</scope>
    <source>
        <strain evidence="2">NCTC10132</strain>
    </source>
</reference>
<dbReference type="KEGG" id="medw:NCTC10132_01012"/>
<protein>
    <submittedName>
        <fullName evidence="1">Uncharacterized protein</fullName>
    </submittedName>
</protein>
<dbReference type="Proteomes" id="UP000257559">
    <property type="component" value="Chromosome"/>
</dbReference>
<dbReference type="AlphaFoldDB" id="A0A3B0Q4G5"/>